<dbReference type="AlphaFoldDB" id="A0A3N2CTW8"/>
<gene>
    <name evidence="1" type="ORF">EDD33_1837</name>
</gene>
<comment type="caution">
    <text evidence="1">The sequence shown here is derived from an EMBL/GenBank/DDBJ whole genome shotgun (WGS) entry which is preliminary data.</text>
</comment>
<dbReference type="RefSeq" id="WP_123390272.1">
    <property type="nucleotide sequence ID" value="NZ_RKHO01000001.1"/>
</dbReference>
<organism evidence="1 2">
    <name type="scientific">Nocardioides aurantiacus</name>
    <dbReference type="NCBI Taxonomy" id="86796"/>
    <lineage>
        <taxon>Bacteria</taxon>
        <taxon>Bacillati</taxon>
        <taxon>Actinomycetota</taxon>
        <taxon>Actinomycetes</taxon>
        <taxon>Propionibacteriales</taxon>
        <taxon>Nocardioidaceae</taxon>
        <taxon>Nocardioides</taxon>
    </lineage>
</organism>
<evidence type="ECO:0008006" key="3">
    <source>
        <dbReference type="Google" id="ProtNLM"/>
    </source>
</evidence>
<reference evidence="1 2" key="1">
    <citation type="submission" date="2018-11" db="EMBL/GenBank/DDBJ databases">
        <title>Sequencing the genomes of 1000 actinobacteria strains.</title>
        <authorList>
            <person name="Klenk H.-P."/>
        </authorList>
    </citation>
    <scope>NUCLEOTIDE SEQUENCE [LARGE SCALE GENOMIC DNA]</scope>
    <source>
        <strain evidence="1 2">DSM 12652</strain>
    </source>
</reference>
<dbReference type="EMBL" id="RKHO01000001">
    <property type="protein sequence ID" value="ROR90980.1"/>
    <property type="molecule type" value="Genomic_DNA"/>
</dbReference>
<dbReference type="OrthoDB" id="5182613at2"/>
<accession>A0A3N2CTW8</accession>
<proteinExistence type="predicted"/>
<evidence type="ECO:0000313" key="1">
    <source>
        <dbReference type="EMBL" id="ROR90980.1"/>
    </source>
</evidence>
<name>A0A3N2CTW8_9ACTN</name>
<dbReference type="Proteomes" id="UP000281738">
    <property type="component" value="Unassembled WGS sequence"/>
</dbReference>
<evidence type="ECO:0000313" key="2">
    <source>
        <dbReference type="Proteomes" id="UP000281738"/>
    </source>
</evidence>
<sequence>MSAASKSRAAFAAAGLPVPIYKGPAPATVDHTVWDTRIGVLTHRVIGEVAPHAQNIPDVTGTVMADLVRSTVARVVADRTLGRLDRARIRVTGLTVQYVREYLPPLGVDFLGTELAAGGGRVDLAWYHPAVGVWFDELKTWRHARAGLDTETWVQVRRYLDAGKTTFGDAFVGVRLLTLGNRRACITITSNGLIEDLHTSPLAPARLHLRGVA</sequence>
<keyword evidence="2" id="KW-1185">Reference proteome</keyword>
<protein>
    <recommendedName>
        <fullName evidence="3">PD-(D/E)XK nuclease superfamily protein</fullName>
    </recommendedName>
</protein>